<keyword evidence="1" id="KW-0472">Membrane</keyword>
<keyword evidence="1" id="KW-0812">Transmembrane</keyword>
<feature type="transmembrane region" description="Helical" evidence="1">
    <location>
        <begin position="95"/>
        <end position="113"/>
    </location>
</feature>
<name>X6NQV6_RETFI</name>
<evidence type="ECO:0000313" key="3">
    <source>
        <dbReference type="Proteomes" id="UP000023152"/>
    </source>
</evidence>
<protein>
    <submittedName>
        <fullName evidence="2">Uncharacterized protein</fullName>
    </submittedName>
</protein>
<organism evidence="2 3">
    <name type="scientific">Reticulomyxa filosa</name>
    <dbReference type="NCBI Taxonomy" id="46433"/>
    <lineage>
        <taxon>Eukaryota</taxon>
        <taxon>Sar</taxon>
        <taxon>Rhizaria</taxon>
        <taxon>Retaria</taxon>
        <taxon>Foraminifera</taxon>
        <taxon>Monothalamids</taxon>
        <taxon>Reticulomyxidae</taxon>
        <taxon>Reticulomyxa</taxon>
    </lineage>
</organism>
<proteinExistence type="predicted"/>
<dbReference type="AlphaFoldDB" id="X6NQV6"/>
<gene>
    <name evidence="2" type="ORF">RFI_09396</name>
</gene>
<keyword evidence="1" id="KW-1133">Transmembrane helix</keyword>
<dbReference type="Proteomes" id="UP000023152">
    <property type="component" value="Unassembled WGS sequence"/>
</dbReference>
<reference evidence="2 3" key="1">
    <citation type="journal article" date="2013" name="Curr. Biol.">
        <title>The Genome of the Foraminiferan Reticulomyxa filosa.</title>
        <authorList>
            <person name="Glockner G."/>
            <person name="Hulsmann N."/>
            <person name="Schleicher M."/>
            <person name="Noegel A.A."/>
            <person name="Eichinger L."/>
            <person name="Gallinger C."/>
            <person name="Pawlowski J."/>
            <person name="Sierra R."/>
            <person name="Euteneuer U."/>
            <person name="Pillet L."/>
            <person name="Moustafa A."/>
            <person name="Platzer M."/>
            <person name="Groth M."/>
            <person name="Szafranski K."/>
            <person name="Schliwa M."/>
        </authorList>
    </citation>
    <scope>NUCLEOTIDE SEQUENCE [LARGE SCALE GENOMIC DNA]</scope>
</reference>
<comment type="caution">
    <text evidence="2">The sequence shown here is derived from an EMBL/GenBank/DDBJ whole genome shotgun (WGS) entry which is preliminary data.</text>
</comment>
<keyword evidence="3" id="KW-1185">Reference proteome</keyword>
<dbReference type="EMBL" id="ASPP01007071">
    <property type="protein sequence ID" value="ETO27742.1"/>
    <property type="molecule type" value="Genomic_DNA"/>
</dbReference>
<evidence type="ECO:0000256" key="1">
    <source>
        <dbReference type="SAM" id="Phobius"/>
    </source>
</evidence>
<accession>X6NQV6</accession>
<sequence>MVLTEASHILEPNISELSEGDLCGALKHPTNYCVECLTACEFYVLEEIDIVNIFREVYPTQWKAKVNAIADENSRAHVALSQIITPKVPAQTRRFFTLNFFILILFLLLHSNIPARTRRINTVADIGIKNNTGNTPQIKVQAQLGEVYNEANPSAAVNENVRHEINNLVLSPKENDIQLSSVGENDNVKLPNTPSLGIGHLIDQGLRLQEKNTSQVNPNADDNLSDENIELQPILQTQNHETKVARFHE</sequence>
<evidence type="ECO:0000313" key="2">
    <source>
        <dbReference type="EMBL" id="ETO27742.1"/>
    </source>
</evidence>